<dbReference type="Gene3D" id="3.40.630.30">
    <property type="match status" value="1"/>
</dbReference>
<feature type="domain" description="N-acetyltransferase" evidence="9">
    <location>
        <begin position="292"/>
        <end position="431"/>
    </location>
</feature>
<organism evidence="10 11">
    <name type="scientific">Candidatus Seongchinamella marina</name>
    <dbReference type="NCBI Taxonomy" id="2518990"/>
    <lineage>
        <taxon>Bacteria</taxon>
        <taxon>Pseudomonadati</taxon>
        <taxon>Pseudomonadota</taxon>
        <taxon>Gammaproteobacteria</taxon>
        <taxon>Cellvibrionales</taxon>
        <taxon>Halieaceae</taxon>
        <taxon>Seongchinamella</taxon>
    </lineage>
</organism>
<dbReference type="CDD" id="cd04237">
    <property type="entry name" value="AAK_NAGS-ABP"/>
    <property type="match status" value="1"/>
</dbReference>
<dbReference type="InterPro" id="IPR000182">
    <property type="entry name" value="GNAT_dom"/>
</dbReference>
<proteinExistence type="inferred from homology"/>
<dbReference type="SUPFAM" id="SSF53633">
    <property type="entry name" value="Carbamate kinase-like"/>
    <property type="match status" value="1"/>
</dbReference>
<keyword evidence="8" id="KW-0963">Cytoplasm</keyword>
<comment type="pathway">
    <text evidence="1 8">Amino-acid biosynthesis; L-arginine biosynthesis; N(2)-acetyl-L-ornithine from L-glutamate: step 1/4.</text>
</comment>
<keyword evidence="6 8" id="KW-0012">Acyltransferase</keyword>
<dbReference type="InterPro" id="IPR016181">
    <property type="entry name" value="Acyl_CoA_acyltransferase"/>
</dbReference>
<dbReference type="Pfam" id="PF00696">
    <property type="entry name" value="AA_kinase"/>
    <property type="match status" value="1"/>
</dbReference>
<comment type="catalytic activity">
    <reaction evidence="7 8">
        <text>L-glutamate + acetyl-CoA = N-acetyl-L-glutamate + CoA + H(+)</text>
        <dbReference type="Rhea" id="RHEA:24292"/>
        <dbReference type="ChEBI" id="CHEBI:15378"/>
        <dbReference type="ChEBI" id="CHEBI:29985"/>
        <dbReference type="ChEBI" id="CHEBI:44337"/>
        <dbReference type="ChEBI" id="CHEBI:57287"/>
        <dbReference type="ChEBI" id="CHEBI:57288"/>
        <dbReference type="EC" id="2.3.1.1"/>
    </reaction>
</comment>
<dbReference type="EMBL" id="SHNP01000003">
    <property type="protein sequence ID" value="MCX2973724.1"/>
    <property type="molecule type" value="Genomic_DNA"/>
</dbReference>
<dbReference type="Proteomes" id="UP001143307">
    <property type="component" value="Unassembled WGS sequence"/>
</dbReference>
<dbReference type="NCBIfam" id="NF003641">
    <property type="entry name" value="PRK05279.1"/>
    <property type="match status" value="1"/>
</dbReference>
<evidence type="ECO:0000256" key="2">
    <source>
        <dbReference type="ARBA" id="ARBA00009145"/>
    </source>
</evidence>
<evidence type="ECO:0000256" key="3">
    <source>
        <dbReference type="ARBA" id="ARBA00022571"/>
    </source>
</evidence>
<dbReference type="NCBIfam" id="TIGR01890">
    <property type="entry name" value="N-Ac-Glu-synth"/>
    <property type="match status" value="1"/>
</dbReference>
<dbReference type="InterPro" id="IPR001048">
    <property type="entry name" value="Asp/Glu/Uridylate_kinase"/>
</dbReference>
<evidence type="ECO:0000259" key="9">
    <source>
        <dbReference type="PROSITE" id="PS51186"/>
    </source>
</evidence>
<dbReference type="EC" id="2.3.1.1" evidence="8"/>
<name>A0ABT3SWS9_9GAMM</name>
<dbReference type="SUPFAM" id="SSF55729">
    <property type="entry name" value="Acyl-CoA N-acyltransferases (Nat)"/>
    <property type="match status" value="1"/>
</dbReference>
<dbReference type="InterPro" id="IPR036393">
    <property type="entry name" value="AceGlu_kinase-like_sf"/>
</dbReference>
<evidence type="ECO:0000256" key="1">
    <source>
        <dbReference type="ARBA" id="ARBA00004925"/>
    </source>
</evidence>
<dbReference type="InterPro" id="IPR033719">
    <property type="entry name" value="NAGS_kin"/>
</dbReference>
<dbReference type="PANTHER" id="PTHR30602:SF12">
    <property type="entry name" value="AMINO-ACID ACETYLTRANSFERASE NAGS1, CHLOROPLASTIC-RELATED"/>
    <property type="match status" value="1"/>
</dbReference>
<comment type="caution">
    <text evidence="10">The sequence shown here is derived from an EMBL/GenBank/DDBJ whole genome shotgun (WGS) entry which is preliminary data.</text>
</comment>
<dbReference type="Gene3D" id="3.40.1160.10">
    <property type="entry name" value="Acetylglutamate kinase-like"/>
    <property type="match status" value="1"/>
</dbReference>
<reference evidence="10" key="1">
    <citation type="submission" date="2019-02" db="EMBL/GenBank/DDBJ databases">
        <authorList>
            <person name="Li S.-H."/>
        </authorList>
    </citation>
    <scope>NUCLEOTIDE SEQUENCE</scope>
    <source>
        <strain evidence="10">IMCC8485</strain>
    </source>
</reference>
<comment type="miscellaneous">
    <text evidence="8">In bacteria which possess the bifunctional enzyme ornithine acetyltransferase/N-acetylglutamate synthase (ArgJ), ArgA fulfills an anaplerotic role.</text>
</comment>
<dbReference type="GO" id="GO:0016746">
    <property type="term" value="F:acyltransferase activity"/>
    <property type="evidence" value="ECO:0007669"/>
    <property type="project" value="UniProtKB-KW"/>
</dbReference>
<dbReference type="HAMAP" id="MF_01105">
    <property type="entry name" value="N_acetyl_glu_synth"/>
    <property type="match status" value="1"/>
</dbReference>
<sequence length="439" mass="48543">MGDEVTTPGRAHIRWFRNTAPYINLHRGKTFVLMLGGEVAQHENFANVIHDIALLKSLGVRLVLIHGSRPQIASRLETAGIQSNFYQDVRITDTDALEHVKDAAGSLRSQIEALLSMGLPNSPMQGSHMRVCSGNFVTARPTGVVDGVDFQHTGKVRRIDTEGIHRQLRDDSIVLLSPLGYSPTGEIFNLALEDIAVNCAAAICADKLILFSSEAGITNTEGDLIRQLSLGDIEQLPLANAEQGALLHTARQACLEGVPRCQIISYQDDCALLEELFTHDGSGTLVANRDYEKSRQAGIDDVGGILELIEPLEQEGILLKRSRELLETEIDLFRLLERDGRIIACAALYPFPEDHCGELACIVSHPDYRGGKRAQRLLAELEQEAINMGLKSVFVLSTQTAHWFREQGFVESSRDQLPGHKQSLYNLQRNSKVFFKTLS</sequence>
<dbReference type="PIRSF" id="PIRSF000423">
    <property type="entry name" value="ArgA"/>
    <property type="match status" value="1"/>
</dbReference>
<evidence type="ECO:0000256" key="8">
    <source>
        <dbReference type="HAMAP-Rule" id="MF_01105"/>
    </source>
</evidence>
<evidence type="ECO:0000256" key="6">
    <source>
        <dbReference type="ARBA" id="ARBA00023315"/>
    </source>
</evidence>
<keyword evidence="11" id="KW-1185">Reference proteome</keyword>
<evidence type="ECO:0000256" key="4">
    <source>
        <dbReference type="ARBA" id="ARBA00022605"/>
    </source>
</evidence>
<accession>A0ABT3SWS9</accession>
<comment type="similarity">
    <text evidence="2 8">Belongs to the acetyltransferase family. ArgA subfamily.</text>
</comment>
<dbReference type="PANTHER" id="PTHR30602">
    <property type="entry name" value="AMINO-ACID ACETYLTRANSFERASE"/>
    <property type="match status" value="1"/>
</dbReference>
<gene>
    <name evidence="8" type="primary">argA</name>
    <name evidence="10" type="ORF">EYC87_09060</name>
</gene>
<evidence type="ECO:0000313" key="10">
    <source>
        <dbReference type="EMBL" id="MCX2973724.1"/>
    </source>
</evidence>
<evidence type="ECO:0000256" key="7">
    <source>
        <dbReference type="ARBA" id="ARBA00048372"/>
    </source>
</evidence>
<dbReference type="InterPro" id="IPR010167">
    <property type="entry name" value="NH2A_AcTrfase"/>
</dbReference>
<dbReference type="CDD" id="cd04301">
    <property type="entry name" value="NAT_SF"/>
    <property type="match status" value="1"/>
</dbReference>
<keyword evidence="5 8" id="KW-0808">Transferase</keyword>
<keyword evidence="3 8" id="KW-0055">Arginine biosynthesis</keyword>
<evidence type="ECO:0000313" key="11">
    <source>
        <dbReference type="Proteomes" id="UP001143307"/>
    </source>
</evidence>
<comment type="subcellular location">
    <subcellularLocation>
        <location evidence="8">Cytoplasm</location>
    </subcellularLocation>
</comment>
<protein>
    <recommendedName>
        <fullName evidence="8">Amino-acid acetyltransferase</fullName>
        <ecNumber evidence="8">2.3.1.1</ecNumber>
    </recommendedName>
    <alternativeName>
        <fullName evidence="8">N-acetylglutamate synthase</fullName>
        <shortName evidence="8">AGS</shortName>
        <shortName evidence="8">NAGS</shortName>
    </alternativeName>
</protein>
<dbReference type="Pfam" id="PF00583">
    <property type="entry name" value="Acetyltransf_1"/>
    <property type="match status" value="1"/>
</dbReference>
<evidence type="ECO:0000256" key="5">
    <source>
        <dbReference type="ARBA" id="ARBA00022679"/>
    </source>
</evidence>
<keyword evidence="4 8" id="KW-0028">Amino-acid biosynthesis</keyword>
<dbReference type="PROSITE" id="PS51186">
    <property type="entry name" value="GNAT"/>
    <property type="match status" value="1"/>
</dbReference>